<evidence type="ECO:0000256" key="5">
    <source>
        <dbReference type="ARBA" id="ARBA00022989"/>
    </source>
</evidence>
<dbReference type="GO" id="GO:0015254">
    <property type="term" value="F:glycerol channel activity"/>
    <property type="evidence" value="ECO:0007669"/>
    <property type="project" value="TreeGrafter"/>
</dbReference>
<dbReference type="OrthoDB" id="3222at2759"/>
<dbReference type="Gene3D" id="1.20.1080.10">
    <property type="entry name" value="Glycerol uptake facilitator protein"/>
    <property type="match status" value="1"/>
</dbReference>
<evidence type="ECO:0000256" key="7">
    <source>
        <dbReference type="RuleBase" id="RU000477"/>
    </source>
</evidence>
<evidence type="ECO:0000256" key="1">
    <source>
        <dbReference type="ARBA" id="ARBA00004141"/>
    </source>
</evidence>
<dbReference type="SUPFAM" id="SSF81338">
    <property type="entry name" value="Aquaporin-like"/>
    <property type="match status" value="1"/>
</dbReference>
<feature type="transmembrane region" description="Helical" evidence="8">
    <location>
        <begin position="129"/>
        <end position="151"/>
    </location>
</feature>
<comment type="caution">
    <text evidence="9">The sequence shown here is derived from an EMBL/GenBank/DDBJ whole genome shotgun (WGS) entry which is preliminary data.</text>
</comment>
<proteinExistence type="inferred from homology"/>
<protein>
    <submittedName>
        <fullName evidence="9">Unnamed protein product</fullName>
    </submittedName>
</protein>
<dbReference type="GO" id="GO:0015250">
    <property type="term" value="F:water channel activity"/>
    <property type="evidence" value="ECO:0007669"/>
    <property type="project" value="TreeGrafter"/>
</dbReference>
<organism evidence="9 10">
    <name type="scientific">Phytophthora fragariaefolia</name>
    <dbReference type="NCBI Taxonomy" id="1490495"/>
    <lineage>
        <taxon>Eukaryota</taxon>
        <taxon>Sar</taxon>
        <taxon>Stramenopiles</taxon>
        <taxon>Oomycota</taxon>
        <taxon>Peronosporomycetes</taxon>
        <taxon>Peronosporales</taxon>
        <taxon>Peronosporaceae</taxon>
        <taxon>Phytophthora</taxon>
    </lineage>
</organism>
<evidence type="ECO:0000256" key="4">
    <source>
        <dbReference type="ARBA" id="ARBA00022692"/>
    </source>
</evidence>
<name>A0A9W7CTG1_9STRA</name>
<dbReference type="NCBIfam" id="TIGR00861">
    <property type="entry name" value="MIP"/>
    <property type="match status" value="1"/>
</dbReference>
<accession>A0A9W7CTG1</accession>
<keyword evidence="5 8" id="KW-1133">Transmembrane helix</keyword>
<evidence type="ECO:0000256" key="8">
    <source>
        <dbReference type="SAM" id="Phobius"/>
    </source>
</evidence>
<keyword evidence="4 7" id="KW-0812">Transmembrane</keyword>
<dbReference type="GO" id="GO:0005886">
    <property type="term" value="C:plasma membrane"/>
    <property type="evidence" value="ECO:0007669"/>
    <property type="project" value="TreeGrafter"/>
</dbReference>
<feature type="transmembrane region" description="Helical" evidence="8">
    <location>
        <begin position="213"/>
        <end position="234"/>
    </location>
</feature>
<reference evidence="9" key="1">
    <citation type="submission" date="2023-04" db="EMBL/GenBank/DDBJ databases">
        <title>Phytophthora fragariaefolia NBRC 109709.</title>
        <authorList>
            <person name="Ichikawa N."/>
            <person name="Sato H."/>
            <person name="Tonouchi N."/>
        </authorList>
    </citation>
    <scope>NUCLEOTIDE SEQUENCE</scope>
    <source>
        <strain evidence="9">NBRC 109709</strain>
    </source>
</reference>
<dbReference type="InterPro" id="IPR022357">
    <property type="entry name" value="MIP_CS"/>
</dbReference>
<dbReference type="InterPro" id="IPR000425">
    <property type="entry name" value="MIP"/>
</dbReference>
<dbReference type="PANTHER" id="PTHR43829:SF9">
    <property type="entry name" value="AQUAPORIN-9"/>
    <property type="match status" value="1"/>
</dbReference>
<evidence type="ECO:0000256" key="2">
    <source>
        <dbReference type="ARBA" id="ARBA00006175"/>
    </source>
</evidence>
<comment type="subcellular location">
    <subcellularLocation>
        <location evidence="1">Membrane</location>
        <topology evidence="1">Multi-pass membrane protein</topology>
    </subcellularLocation>
</comment>
<dbReference type="EMBL" id="BSXT01001449">
    <property type="protein sequence ID" value="GMF42482.1"/>
    <property type="molecule type" value="Genomic_DNA"/>
</dbReference>
<evidence type="ECO:0000313" key="9">
    <source>
        <dbReference type="EMBL" id="GMF42482.1"/>
    </source>
</evidence>
<dbReference type="AlphaFoldDB" id="A0A9W7CTG1"/>
<dbReference type="CDD" id="cd00333">
    <property type="entry name" value="MIP"/>
    <property type="match status" value="1"/>
</dbReference>
<evidence type="ECO:0000256" key="6">
    <source>
        <dbReference type="ARBA" id="ARBA00023136"/>
    </source>
</evidence>
<dbReference type="PANTHER" id="PTHR43829">
    <property type="entry name" value="AQUAPORIN OR AQUAGLYCEROPORIN RELATED"/>
    <property type="match status" value="1"/>
</dbReference>
<gene>
    <name evidence="9" type="ORF">Pfra01_001392400</name>
</gene>
<evidence type="ECO:0000256" key="3">
    <source>
        <dbReference type="ARBA" id="ARBA00022448"/>
    </source>
</evidence>
<evidence type="ECO:0000313" key="10">
    <source>
        <dbReference type="Proteomes" id="UP001165121"/>
    </source>
</evidence>
<sequence length="304" mass="33432">MTRSTRSSRTSDLEKNDHTYFDAGTPDPLHHLQLMTPVENVPYIVKNQLAKEVMAEFLGMFVTMLFGLSTMLQTVLSNGTDGSFVTIALCWGLAFFFGITIAGGVSGSHLNPAITITLALAKMLPWKKVPFYILSQILASYAAAFLAYVMYRPMLNELDPDRMTTHTIFATYPHENVGNFTCFVTEFVATALLIIGILAILDQHNRPIGKRAAPAAIGALVSTIAMGFAMNSGLSMNPARDLGPRLFIWSAGWGSRVFSLNHYYFWVPIVAPTLGAVAGGVIYEAMVGYHHVEKNRGPPPEYRF</sequence>
<dbReference type="Proteomes" id="UP001165121">
    <property type="component" value="Unassembled WGS sequence"/>
</dbReference>
<feature type="transmembrane region" description="Helical" evidence="8">
    <location>
        <begin position="53"/>
        <end position="72"/>
    </location>
</feature>
<dbReference type="PROSITE" id="PS00221">
    <property type="entry name" value="MIP"/>
    <property type="match status" value="1"/>
</dbReference>
<dbReference type="Pfam" id="PF00230">
    <property type="entry name" value="MIP"/>
    <property type="match status" value="1"/>
</dbReference>
<dbReference type="PRINTS" id="PR00783">
    <property type="entry name" value="MINTRINSICP"/>
</dbReference>
<feature type="transmembrane region" description="Helical" evidence="8">
    <location>
        <begin position="177"/>
        <end position="201"/>
    </location>
</feature>
<keyword evidence="10" id="KW-1185">Reference proteome</keyword>
<dbReference type="InterPro" id="IPR023271">
    <property type="entry name" value="Aquaporin-like"/>
</dbReference>
<keyword evidence="6 8" id="KW-0472">Membrane</keyword>
<comment type="similarity">
    <text evidence="2 7">Belongs to the MIP/aquaporin (TC 1.A.8) family.</text>
</comment>
<feature type="transmembrane region" description="Helical" evidence="8">
    <location>
        <begin position="84"/>
        <end position="108"/>
    </location>
</feature>
<dbReference type="InterPro" id="IPR050363">
    <property type="entry name" value="MIP/Aquaporin"/>
</dbReference>
<keyword evidence="3 7" id="KW-0813">Transport</keyword>
<feature type="transmembrane region" description="Helical" evidence="8">
    <location>
        <begin position="263"/>
        <end position="286"/>
    </location>
</feature>